<feature type="compositionally biased region" description="Low complexity" evidence="3">
    <location>
        <begin position="526"/>
        <end position="538"/>
    </location>
</feature>
<feature type="compositionally biased region" description="Basic and acidic residues" evidence="3">
    <location>
        <begin position="1190"/>
        <end position="1216"/>
    </location>
</feature>
<reference evidence="5" key="1">
    <citation type="submission" date="2025-08" db="UniProtKB">
        <authorList>
            <consortium name="RefSeq"/>
        </authorList>
    </citation>
    <scope>IDENTIFICATION</scope>
    <source>
        <tissue evidence="5">Seedling</tissue>
    </source>
</reference>
<feature type="region of interest" description="Disordered" evidence="3">
    <location>
        <begin position="803"/>
        <end position="822"/>
    </location>
</feature>
<name>A0ABM3IUD7_ZIZJJ</name>
<feature type="compositionally biased region" description="Low complexity" evidence="3">
    <location>
        <begin position="488"/>
        <end position="501"/>
    </location>
</feature>
<feature type="region of interest" description="Disordered" evidence="3">
    <location>
        <begin position="565"/>
        <end position="609"/>
    </location>
</feature>
<evidence type="ECO:0000256" key="3">
    <source>
        <dbReference type="SAM" id="MobiDB-lite"/>
    </source>
</evidence>
<feature type="compositionally biased region" description="Low complexity" evidence="3">
    <location>
        <begin position="714"/>
        <end position="724"/>
    </location>
</feature>
<dbReference type="InterPro" id="IPR005061">
    <property type="entry name" value="Ist1"/>
</dbReference>
<feature type="compositionally biased region" description="Basic and acidic residues" evidence="3">
    <location>
        <begin position="1108"/>
        <end position="1129"/>
    </location>
</feature>
<feature type="compositionally biased region" description="Polar residues" evidence="3">
    <location>
        <begin position="938"/>
        <end position="947"/>
    </location>
</feature>
<feature type="compositionally biased region" description="Basic and acidic residues" evidence="3">
    <location>
        <begin position="1067"/>
        <end position="1088"/>
    </location>
</feature>
<feature type="coiled-coil region" evidence="2">
    <location>
        <begin position="19"/>
        <end position="46"/>
    </location>
</feature>
<dbReference type="Pfam" id="PF03398">
    <property type="entry name" value="Ist1"/>
    <property type="match status" value="1"/>
</dbReference>
<evidence type="ECO:0000256" key="2">
    <source>
        <dbReference type="SAM" id="Coils"/>
    </source>
</evidence>
<feature type="compositionally biased region" description="Polar residues" evidence="3">
    <location>
        <begin position="1223"/>
        <end position="1232"/>
    </location>
</feature>
<feature type="region of interest" description="Disordered" evidence="3">
    <location>
        <begin position="266"/>
        <end position="300"/>
    </location>
</feature>
<dbReference type="InterPro" id="IPR042277">
    <property type="entry name" value="IST1-like"/>
</dbReference>
<feature type="compositionally biased region" description="Polar residues" evidence="3">
    <location>
        <begin position="291"/>
        <end position="300"/>
    </location>
</feature>
<evidence type="ECO:0000313" key="5">
    <source>
        <dbReference type="RefSeq" id="XP_048335620.2"/>
    </source>
</evidence>
<feature type="compositionally biased region" description="Low complexity" evidence="3">
    <location>
        <begin position="977"/>
        <end position="1011"/>
    </location>
</feature>
<keyword evidence="2" id="KW-0175">Coiled coil</keyword>
<dbReference type="Gene3D" id="1.20.1260.60">
    <property type="entry name" value="Vacuolar protein sorting-associated protein Ist1"/>
    <property type="match status" value="1"/>
</dbReference>
<feature type="region of interest" description="Disordered" evidence="3">
    <location>
        <begin position="478"/>
        <end position="544"/>
    </location>
</feature>
<feature type="region of interest" description="Disordered" evidence="3">
    <location>
        <begin position="336"/>
        <end position="356"/>
    </location>
</feature>
<feature type="compositionally biased region" description="Polar residues" evidence="3">
    <location>
        <begin position="643"/>
        <end position="664"/>
    </location>
</feature>
<feature type="compositionally biased region" description="Basic and acidic residues" evidence="3">
    <location>
        <begin position="586"/>
        <end position="599"/>
    </location>
</feature>
<proteinExistence type="inferred from homology"/>
<dbReference type="Proteomes" id="UP001652623">
    <property type="component" value="Chromosome 7"/>
</dbReference>
<feature type="compositionally biased region" description="Basic and acidic residues" evidence="3">
    <location>
        <begin position="1154"/>
        <end position="1170"/>
    </location>
</feature>
<feature type="compositionally biased region" description="Basic and acidic residues" evidence="3">
    <location>
        <begin position="893"/>
        <end position="914"/>
    </location>
</feature>
<feature type="compositionally biased region" description="Basic and acidic residues" evidence="3">
    <location>
        <begin position="924"/>
        <end position="934"/>
    </location>
</feature>
<feature type="compositionally biased region" description="Polar residues" evidence="3">
    <location>
        <begin position="879"/>
        <end position="892"/>
    </location>
</feature>
<dbReference type="RefSeq" id="XP_048335620.2">
    <property type="nucleotide sequence ID" value="XM_048479663.2"/>
</dbReference>
<protein>
    <submittedName>
        <fullName evidence="5">Uncharacterized protein LOC107423954 isoform X1</fullName>
    </submittedName>
</protein>
<dbReference type="PANTHER" id="PTHR12161">
    <property type="entry name" value="IST1 FAMILY MEMBER"/>
    <property type="match status" value="1"/>
</dbReference>
<dbReference type="GeneID" id="107423954"/>
<keyword evidence="4" id="KW-1185">Reference proteome</keyword>
<feature type="region of interest" description="Disordered" evidence="3">
    <location>
        <begin position="207"/>
        <end position="252"/>
    </location>
</feature>
<comment type="similarity">
    <text evidence="1">Belongs to the IST1 family.</text>
</comment>
<feature type="compositionally biased region" description="Basic and acidic residues" evidence="3">
    <location>
        <begin position="1026"/>
        <end position="1037"/>
    </location>
</feature>
<dbReference type="PANTHER" id="PTHR12161:SF13">
    <property type="entry name" value="REGULATOR OF VPS4 ACTIVITY IN THE MVB PATHWAY PROTEIN"/>
    <property type="match status" value="1"/>
</dbReference>
<evidence type="ECO:0000256" key="1">
    <source>
        <dbReference type="ARBA" id="ARBA00005536"/>
    </source>
</evidence>
<feature type="region of interest" description="Disordered" evidence="3">
    <location>
        <begin position="879"/>
        <end position="1272"/>
    </location>
</feature>
<feature type="region of interest" description="Disordered" evidence="3">
    <location>
        <begin position="624"/>
        <end position="760"/>
    </location>
</feature>
<feature type="compositionally biased region" description="Basic and acidic residues" evidence="3">
    <location>
        <begin position="1243"/>
        <end position="1257"/>
    </location>
</feature>
<sequence length="1272" mass="140952">MLHRNFKPAKCKTALKLAVSRIKLLKNKKEAHVKQLKRELAQLLDSGQVQTARIRVEHVVREEKAITAYDLVETYCELIVARMPIIESQKSCPIDLKEAIASVIFASPRCADIPELMDVRKHFTAKYGKEFASAAVELRPDCGVHRMLVEKLSAKAPDGPTKLKILSAIAAEHNVKWDPDSFSGTDSKASEDLLNGPKTFETASKIQMEPFPDPPLPSSDDKGHSNVQIPNQHDEKRDIFNGDNAGSSSFSQNFASTDVSVNYTTTSGKFHPEVRSSGSRTEQMEFKNSYPGDQNTYSSGRQNWKMQFKDAASAAQAAAESAEQASMAARAAAELSRHSFESQQSSGYVSKDEGREHVVRAPENNAYHGRNSAMHDEHIVDKKQEELSQMSEMFYGDAYKGTDGYSRSASLKSTTASTDDNMLINDLHKIDRYPQKKLFEPKKSDLSGEGSDKNQFSEYLVEPASKLQDGVKSEDITYVGDSRTRKQSSIVSSHSHSSSFSDDQDVLKKNNSYGYLEDMRTEKQSSRISSRSHSNTSNDIHEDDLKKNYLGEDLFVNEGSIYTNTEEMNHNEKSTAVFDDSGSDDDNYKFDMEDYKEQESSSYFSPPSRKLPIELLANSTVWGPKQNLDKEQGKSISKPHSPLEQSSSVFSEGMTGSTIPSNADSLLPVAFDDSDGPSSDSEDLCKSKHVESTTFDKFPHRENVHSVSSEKVQSPSDSSRGSSSDDNENVGSRKMPLLPPSSVDLYLKEESPDRSQGSKFNSVFEQKFDVVELATGPPPTGFMKYGLDSNFRDNFQSPDLPDTMKDTEFSEGSSLQSGKELSFGTLTGGLRNKGNRHPLYARKSLGNSLSSKEETADTFSKIAQSSSSPTVRMSISSVADIQKPYNQQGNSSIDKKTGMRNVDSDDHYLEEKLPEPTFRSQEPYNRKSGVELNKKASSRASVTYFDSDNSDTEENLPKMTSTSNARLASGYSRRTKISSSKSGKTSCSKATVLSEESLAPRAESRSSLSSSYATEIRPNSLSETSSSDHLRGQEQHKSVAPTAESRLSSRSSYAPEIRPYHLSETTSSDRLRGQEQHKSVAPRAESRSSSRSSYAPEIRPYHLSETNSSDRLRGQEQHKSVAPRAESRSSSRSSYAPEIRPYHLSETNISDCLRGQEQHRSVAPRAESRSSSRSSYATEIRPNRLSETNSSDRLRGQEQHKSAEQDTSKAVTESKRSTRLSSRKQTSNSPSPLKTEASGEASSSKEKASHVHPKLPDYDALTAHFRSLRQGD</sequence>
<evidence type="ECO:0000313" key="4">
    <source>
        <dbReference type="Proteomes" id="UP001652623"/>
    </source>
</evidence>
<accession>A0ABM3IUD7</accession>
<feature type="compositionally biased region" description="Polar residues" evidence="3">
    <location>
        <begin position="810"/>
        <end position="819"/>
    </location>
</feature>
<organism evidence="4 5">
    <name type="scientific">Ziziphus jujuba</name>
    <name type="common">Chinese jujube</name>
    <name type="synonym">Ziziphus sativa</name>
    <dbReference type="NCBI Taxonomy" id="326968"/>
    <lineage>
        <taxon>Eukaryota</taxon>
        <taxon>Viridiplantae</taxon>
        <taxon>Streptophyta</taxon>
        <taxon>Embryophyta</taxon>
        <taxon>Tracheophyta</taxon>
        <taxon>Spermatophyta</taxon>
        <taxon>Magnoliopsida</taxon>
        <taxon>eudicotyledons</taxon>
        <taxon>Gunneridae</taxon>
        <taxon>Pentapetalae</taxon>
        <taxon>rosids</taxon>
        <taxon>fabids</taxon>
        <taxon>Rosales</taxon>
        <taxon>Rhamnaceae</taxon>
        <taxon>Paliureae</taxon>
        <taxon>Ziziphus</taxon>
    </lineage>
</organism>
<gene>
    <name evidence="5" type="primary">LOC107423954</name>
</gene>